<dbReference type="AlphaFoldDB" id="A0A059WGP1"/>
<dbReference type="EMBL" id="BHXC01000007">
    <property type="protein sequence ID" value="GCB94743.1"/>
    <property type="molecule type" value="Genomic_DNA"/>
</dbReference>
<organism evidence="1 2">
    <name type="scientific">Streptomyces noursei</name>
    <name type="common">Streptomyces albulus</name>
    <dbReference type="NCBI Taxonomy" id="1971"/>
    <lineage>
        <taxon>Bacteria</taxon>
        <taxon>Bacillati</taxon>
        <taxon>Actinomycetota</taxon>
        <taxon>Actinomycetes</taxon>
        <taxon>Kitasatosporales</taxon>
        <taxon>Streptomycetaceae</taxon>
        <taxon>Streptomyces</taxon>
    </lineage>
</organism>
<comment type="caution">
    <text evidence="1">The sequence shown here is derived from an EMBL/GenBank/DDBJ whole genome shotgun (WGS) entry which is preliminary data.</text>
</comment>
<sequence>MRDFRYSMAAALVTGIALFAVGCSGGGADSFKDGSTEGAGVSGQGKKDDDAYKYRQCLRDNGVKVEEPKAGQAAGIEVKDEKAFKKARQACKDLPGAGKEMSQEEQEKALDQAVKFAKCMREQGVDMPDPQLRDGSLSVAAGGGPDVSKEKMEKAQKACSDQHGE</sequence>
<dbReference type="PROSITE" id="PS51257">
    <property type="entry name" value="PROKAR_LIPOPROTEIN"/>
    <property type="match status" value="1"/>
</dbReference>
<protein>
    <submittedName>
        <fullName evidence="1">Uncharacterized protein</fullName>
    </submittedName>
</protein>
<evidence type="ECO:0000313" key="1">
    <source>
        <dbReference type="EMBL" id="GCB94743.1"/>
    </source>
</evidence>
<accession>A0A059WGP1</accession>
<reference evidence="1 2" key="1">
    <citation type="journal article" date="2019" name="Microbiol. Resour. Announc.">
        <title>Draft Genome Sequence of the Most Traditional epsilon-Poly-l-Lysine Producer, Streptomyces albulus NBRC14147.</title>
        <authorList>
            <person name="Yamanaka K."/>
            <person name="Hamano Y."/>
        </authorList>
    </citation>
    <scope>NUCLEOTIDE SEQUENCE [LARGE SCALE GENOMIC DNA]</scope>
    <source>
        <strain evidence="1 2">NBRC 14147</strain>
    </source>
</reference>
<gene>
    <name evidence="1" type="ORF">SALB_07544</name>
</gene>
<name>A0A059WGP1_STRNR</name>
<evidence type="ECO:0000313" key="2">
    <source>
        <dbReference type="Proteomes" id="UP000288351"/>
    </source>
</evidence>
<dbReference type="STRING" id="68570.DC74_6578"/>
<dbReference type="Proteomes" id="UP000288351">
    <property type="component" value="Unassembled WGS sequence"/>
</dbReference>
<dbReference type="RefSeq" id="WP_020929348.1">
    <property type="nucleotide sequence ID" value="NZ_CP026094.1"/>
</dbReference>
<proteinExistence type="predicted"/>